<evidence type="ECO:0000313" key="3">
    <source>
        <dbReference type="Proteomes" id="UP000076482"/>
    </source>
</evidence>
<evidence type="ECO:0000313" key="2">
    <source>
        <dbReference type="EMBL" id="KZD55644.1"/>
    </source>
</evidence>
<accession>A0A164LBS3</accession>
<dbReference type="Proteomes" id="UP000076482">
    <property type="component" value="Unassembled WGS sequence"/>
</dbReference>
<comment type="caution">
    <text evidence="2">The sequence shown here is derived from an EMBL/GenBank/DDBJ whole genome shotgun (WGS) entry which is preliminary data.</text>
</comment>
<proteinExistence type="predicted"/>
<dbReference type="InterPro" id="IPR041633">
    <property type="entry name" value="Polbeta"/>
</dbReference>
<dbReference type="EMBL" id="LJKE01000104">
    <property type="protein sequence ID" value="KZD55644.1"/>
    <property type="molecule type" value="Genomic_DNA"/>
</dbReference>
<reference evidence="2 3" key="1">
    <citation type="submission" date="2015-09" db="EMBL/GenBank/DDBJ databases">
        <title>Bacillus cereus food isolates.</title>
        <authorList>
            <person name="Boekhorst J."/>
        </authorList>
    </citation>
    <scope>NUCLEOTIDE SEQUENCE [LARGE SCALE GENOMIC DNA]</scope>
    <source>
        <strain evidence="2 3">B4088</strain>
    </source>
</reference>
<protein>
    <recommendedName>
        <fullName evidence="1">Polymerase beta nucleotidyltransferase domain-containing protein</fullName>
    </recommendedName>
</protein>
<dbReference type="AlphaFoldDB" id="A0A164LBS3"/>
<dbReference type="GO" id="GO:0016779">
    <property type="term" value="F:nucleotidyltransferase activity"/>
    <property type="evidence" value="ECO:0007669"/>
    <property type="project" value="InterPro"/>
</dbReference>
<dbReference type="Pfam" id="PF18765">
    <property type="entry name" value="Polbeta"/>
    <property type="match status" value="1"/>
</dbReference>
<organism evidence="2 3">
    <name type="scientific">Bacillus cereus</name>
    <dbReference type="NCBI Taxonomy" id="1396"/>
    <lineage>
        <taxon>Bacteria</taxon>
        <taxon>Bacillati</taxon>
        <taxon>Bacillota</taxon>
        <taxon>Bacilli</taxon>
        <taxon>Bacillales</taxon>
        <taxon>Bacillaceae</taxon>
        <taxon>Bacillus</taxon>
        <taxon>Bacillus cereus group</taxon>
    </lineage>
</organism>
<feature type="domain" description="Polymerase beta nucleotidyltransferase" evidence="1">
    <location>
        <begin position="39"/>
        <end position="104"/>
    </location>
</feature>
<evidence type="ECO:0000259" key="1">
    <source>
        <dbReference type="Pfam" id="PF18765"/>
    </source>
</evidence>
<sequence length="114" mass="13022">MIIEEYEVYVEGLGLMYTEDMLSIIDDHISMQASFLEALNVLGVYLVGSRINGTNRDVSDLDVVIVYEGDIKEDRLSIVLNSNILHYGGLEFDFLCTKKSMEEIAEARKYIKLY</sequence>
<gene>
    <name evidence="2" type="ORF">B4088_5389</name>
</gene>
<dbReference type="InterPro" id="IPR043519">
    <property type="entry name" value="NT_sf"/>
</dbReference>
<dbReference type="PATRIC" id="fig|1396.535.peg.5952"/>
<dbReference type="Gene3D" id="3.30.460.10">
    <property type="entry name" value="Beta Polymerase, domain 2"/>
    <property type="match status" value="1"/>
</dbReference>
<dbReference type="SUPFAM" id="SSF81301">
    <property type="entry name" value="Nucleotidyltransferase"/>
    <property type="match status" value="1"/>
</dbReference>
<name>A0A164LBS3_BACCE</name>